<dbReference type="InterPro" id="IPR050155">
    <property type="entry name" value="HAD-like_hydrolase_sf"/>
</dbReference>
<dbReference type="Gene3D" id="1.10.150.240">
    <property type="entry name" value="Putative phosphatase, domain 2"/>
    <property type="match status" value="1"/>
</dbReference>
<keyword evidence="2" id="KW-1185">Reference proteome</keyword>
<dbReference type="Pfam" id="PF13419">
    <property type="entry name" value="HAD_2"/>
    <property type="match status" value="1"/>
</dbReference>
<keyword evidence="1" id="KW-0378">Hydrolase</keyword>
<comment type="caution">
    <text evidence="1">The sequence shown here is derived from an EMBL/GenBank/DDBJ whole genome shotgun (WGS) entry which is preliminary data.</text>
</comment>
<dbReference type="InterPro" id="IPR023198">
    <property type="entry name" value="PGP-like_dom2"/>
</dbReference>
<dbReference type="InterPro" id="IPR036412">
    <property type="entry name" value="HAD-like_sf"/>
</dbReference>
<reference evidence="1" key="1">
    <citation type="journal article" date="2014" name="Int. J. Syst. Evol. Microbiol.">
        <title>Complete genome sequence of Corynebacterium casei LMG S-19264T (=DSM 44701T), isolated from a smear-ripened cheese.</title>
        <authorList>
            <consortium name="US DOE Joint Genome Institute (JGI-PGF)"/>
            <person name="Walter F."/>
            <person name="Albersmeier A."/>
            <person name="Kalinowski J."/>
            <person name="Ruckert C."/>
        </authorList>
    </citation>
    <scope>NUCLEOTIDE SEQUENCE</scope>
    <source>
        <strain evidence="1">KCTC 42590</strain>
    </source>
</reference>
<dbReference type="InterPro" id="IPR006439">
    <property type="entry name" value="HAD-SF_hydro_IA"/>
</dbReference>
<evidence type="ECO:0000313" key="1">
    <source>
        <dbReference type="EMBL" id="GHF24615.1"/>
    </source>
</evidence>
<name>A0A919AUV0_9PROT</name>
<proteinExistence type="predicted"/>
<dbReference type="SFLD" id="SFLDS00003">
    <property type="entry name" value="Haloacid_Dehalogenase"/>
    <property type="match status" value="1"/>
</dbReference>
<dbReference type="RefSeq" id="WP_191252354.1">
    <property type="nucleotide sequence ID" value="NZ_BNCI01000002.1"/>
</dbReference>
<evidence type="ECO:0000313" key="2">
    <source>
        <dbReference type="Proteomes" id="UP000630923"/>
    </source>
</evidence>
<dbReference type="GO" id="GO:0008967">
    <property type="term" value="F:phosphoglycolate phosphatase activity"/>
    <property type="evidence" value="ECO:0007669"/>
    <property type="project" value="TreeGrafter"/>
</dbReference>
<dbReference type="PANTHER" id="PTHR43434:SF24">
    <property type="entry name" value="HYDROLASE-RELATED"/>
    <property type="match status" value="1"/>
</dbReference>
<dbReference type="EMBL" id="BNCI01000002">
    <property type="protein sequence ID" value="GHF24615.1"/>
    <property type="molecule type" value="Genomic_DNA"/>
</dbReference>
<dbReference type="SFLD" id="SFLDG01135">
    <property type="entry name" value="C1.5.6:_HAD__Beta-PGM__Phospha"/>
    <property type="match status" value="1"/>
</dbReference>
<dbReference type="NCBIfam" id="TIGR01549">
    <property type="entry name" value="HAD-SF-IA-v1"/>
    <property type="match status" value="1"/>
</dbReference>
<dbReference type="InterPro" id="IPR041492">
    <property type="entry name" value="HAD_2"/>
</dbReference>
<dbReference type="GO" id="GO:0006281">
    <property type="term" value="P:DNA repair"/>
    <property type="evidence" value="ECO:0007669"/>
    <property type="project" value="TreeGrafter"/>
</dbReference>
<dbReference type="PANTHER" id="PTHR43434">
    <property type="entry name" value="PHOSPHOGLYCOLATE PHOSPHATASE"/>
    <property type="match status" value="1"/>
</dbReference>
<protein>
    <submittedName>
        <fullName evidence="1">Hydrolase</fullName>
    </submittedName>
</protein>
<accession>A0A919AUV0</accession>
<dbReference type="InterPro" id="IPR023214">
    <property type="entry name" value="HAD_sf"/>
</dbReference>
<sequence length="226" mass="24780">MSGSEFNKVIIFDCDGTLADGQHMITDSMNLCLDRFGMERLDHADVRRIIGLSLMEAFQVLKPELSTDDHAALTEGYKKAFFDLRSSEDFTAEPLYPDTIEVLKELDGKGYCLAVATGKSLRGLRRVLSQHDILDMFVSLQTSDHHPSKPHPSMVQTAILDAGSHPDQAIVIGDTSYDMQMAKSAGAHALGVSWGYHEVPELVNAGATKVAHSFREIPAMVSDLMA</sequence>
<dbReference type="GO" id="GO:0005829">
    <property type="term" value="C:cytosol"/>
    <property type="evidence" value="ECO:0007669"/>
    <property type="project" value="TreeGrafter"/>
</dbReference>
<dbReference type="Gene3D" id="3.40.50.1000">
    <property type="entry name" value="HAD superfamily/HAD-like"/>
    <property type="match status" value="1"/>
</dbReference>
<dbReference type="SUPFAM" id="SSF56784">
    <property type="entry name" value="HAD-like"/>
    <property type="match status" value="1"/>
</dbReference>
<dbReference type="SFLD" id="SFLDG01129">
    <property type="entry name" value="C1.5:_HAD__Beta-PGM__Phosphata"/>
    <property type="match status" value="1"/>
</dbReference>
<dbReference type="Proteomes" id="UP000630923">
    <property type="component" value="Unassembled WGS sequence"/>
</dbReference>
<gene>
    <name evidence="1" type="ORF">GCM10017044_19110</name>
</gene>
<dbReference type="AlphaFoldDB" id="A0A919AUV0"/>
<organism evidence="1 2">
    <name type="scientific">Kordiimonas sediminis</name>
    <dbReference type="NCBI Taxonomy" id="1735581"/>
    <lineage>
        <taxon>Bacteria</taxon>
        <taxon>Pseudomonadati</taxon>
        <taxon>Pseudomonadota</taxon>
        <taxon>Alphaproteobacteria</taxon>
        <taxon>Kordiimonadales</taxon>
        <taxon>Kordiimonadaceae</taxon>
        <taxon>Kordiimonas</taxon>
    </lineage>
</organism>
<reference evidence="1" key="2">
    <citation type="submission" date="2020-09" db="EMBL/GenBank/DDBJ databases">
        <authorList>
            <person name="Sun Q."/>
            <person name="Kim S."/>
        </authorList>
    </citation>
    <scope>NUCLEOTIDE SEQUENCE</scope>
    <source>
        <strain evidence="1">KCTC 42590</strain>
    </source>
</reference>